<gene>
    <name evidence="1" type="ORF">AB3N04_02315</name>
</gene>
<organism evidence="1">
    <name type="scientific">Alkalihalophilus sp. As8PL</name>
    <dbReference type="NCBI Taxonomy" id="3237103"/>
    <lineage>
        <taxon>Bacteria</taxon>
        <taxon>Bacillati</taxon>
        <taxon>Bacillota</taxon>
        <taxon>Bacilli</taxon>
        <taxon>Bacillales</taxon>
        <taxon>Bacillaceae</taxon>
        <taxon>Alkalihalophilus</taxon>
    </lineage>
</organism>
<dbReference type="EMBL" id="CP162551">
    <property type="protein sequence ID" value="XDI37170.1"/>
    <property type="molecule type" value="Genomic_DNA"/>
</dbReference>
<accession>A0AB39BUK2</accession>
<evidence type="ECO:0000313" key="1">
    <source>
        <dbReference type="EMBL" id="XDI37170.1"/>
    </source>
</evidence>
<sequence>MFLTKLTDKSLITNQDLAFNQRIGLPVEVYCSRRCATLAFGKIEMYTDTIIFVGGQSFCRENHLFFGHPHLTA</sequence>
<protein>
    <submittedName>
        <fullName evidence="1">Uncharacterized protein</fullName>
    </submittedName>
</protein>
<reference evidence="1" key="1">
    <citation type="submission" date="2024-07" db="EMBL/GenBank/DDBJ databases">
        <title>Identification and characteristics of an arsenic-resistant bacterial isolate, which belongs to a novel species.</title>
        <authorList>
            <person name="Juszczyk A."/>
            <person name="Kowalczyk A."/>
            <person name="Was K."/>
            <person name="Kosowicz W."/>
            <person name="Budzyn A."/>
            <person name="Latowski D."/>
        </authorList>
    </citation>
    <scope>NUCLEOTIDE SEQUENCE</scope>
    <source>
        <strain evidence="1">As8PL</strain>
    </source>
</reference>
<dbReference type="AlphaFoldDB" id="A0AB39BUK2"/>
<proteinExistence type="predicted"/>
<name>A0AB39BUK2_9BACI</name>
<dbReference type="RefSeq" id="WP_317120731.1">
    <property type="nucleotide sequence ID" value="NZ_CP162551.1"/>
</dbReference>